<keyword evidence="4" id="KW-0862">Zinc</keyword>
<dbReference type="Proteomes" id="UP000226031">
    <property type="component" value="Unassembled WGS sequence"/>
</dbReference>
<feature type="region of interest" description="Disordered" evidence="5">
    <location>
        <begin position="631"/>
        <end position="687"/>
    </location>
</feature>
<dbReference type="SMART" id="SM00360">
    <property type="entry name" value="RRM"/>
    <property type="match status" value="1"/>
</dbReference>
<evidence type="ECO:0000259" key="7">
    <source>
        <dbReference type="PROSITE" id="PS50103"/>
    </source>
</evidence>
<feature type="compositionally biased region" description="Basic and acidic residues" evidence="5">
    <location>
        <begin position="582"/>
        <end position="616"/>
    </location>
</feature>
<feature type="compositionally biased region" description="Basic and acidic residues" evidence="5">
    <location>
        <begin position="898"/>
        <end position="907"/>
    </location>
</feature>
<dbReference type="SUPFAM" id="SSF54928">
    <property type="entry name" value="RNA-binding domain, RBD"/>
    <property type="match status" value="1"/>
</dbReference>
<evidence type="ECO:0000256" key="1">
    <source>
        <dbReference type="ARBA" id="ARBA00022884"/>
    </source>
</evidence>
<dbReference type="VEuPathDB" id="FungiDB:EMCG_06023"/>
<dbReference type="STRING" id="73230.A0A2B7Z7B9"/>
<dbReference type="FunFam" id="3.30.70.330:FF:000647">
    <property type="entry name" value="CCCH zinc finger and RRM domain protein"/>
    <property type="match status" value="1"/>
</dbReference>
<protein>
    <recommendedName>
        <fullName evidence="10">CCCH zinc finger and RRM domain-containing protein</fullName>
    </recommendedName>
</protein>
<dbReference type="PANTHER" id="PTHR14398">
    <property type="entry name" value="RNA RECOGNITION RRM/RNP DOMAIN"/>
    <property type="match status" value="1"/>
</dbReference>
<feature type="region of interest" description="Disordered" evidence="5">
    <location>
        <begin position="559"/>
        <end position="616"/>
    </location>
</feature>
<feature type="region of interest" description="Disordered" evidence="5">
    <location>
        <begin position="709"/>
        <end position="747"/>
    </location>
</feature>
<dbReference type="Pfam" id="PF01480">
    <property type="entry name" value="PWI"/>
    <property type="match status" value="1"/>
</dbReference>
<dbReference type="EMBL" id="PDND01000330">
    <property type="protein sequence ID" value="PGH28717.1"/>
    <property type="molecule type" value="Genomic_DNA"/>
</dbReference>
<feature type="compositionally biased region" description="Gly residues" evidence="5">
    <location>
        <begin position="722"/>
        <end position="732"/>
    </location>
</feature>
<feature type="compositionally biased region" description="Low complexity" evidence="5">
    <location>
        <begin position="651"/>
        <end position="662"/>
    </location>
</feature>
<dbReference type="InterPro" id="IPR000571">
    <property type="entry name" value="Znf_CCCH"/>
</dbReference>
<feature type="zinc finger region" description="C3H1-type" evidence="4">
    <location>
        <begin position="373"/>
        <end position="401"/>
    </location>
</feature>
<dbReference type="Gene3D" id="3.30.70.330">
    <property type="match status" value="1"/>
</dbReference>
<dbReference type="InterPro" id="IPR000504">
    <property type="entry name" value="RRM_dom"/>
</dbReference>
<dbReference type="GO" id="GO:0005634">
    <property type="term" value="C:nucleus"/>
    <property type="evidence" value="ECO:0007669"/>
    <property type="project" value="TreeGrafter"/>
</dbReference>
<dbReference type="AlphaFoldDB" id="A0A2B7Z7B9"/>
<keyword evidence="1 3" id="KW-0694">RNA-binding</keyword>
<feature type="region of interest" description="Disordered" evidence="5">
    <location>
        <begin position="182"/>
        <end position="378"/>
    </location>
</feature>
<evidence type="ECO:0000256" key="4">
    <source>
        <dbReference type="PROSITE-ProRule" id="PRU00723"/>
    </source>
</evidence>
<comment type="function">
    <text evidence="2">May be involved in the turnover of nuclear polyadenylated (pA+) RNA.</text>
</comment>
<evidence type="ECO:0000313" key="8">
    <source>
        <dbReference type="EMBL" id="PGH28717.1"/>
    </source>
</evidence>
<dbReference type="InterPro" id="IPR002483">
    <property type="entry name" value="PWI_dom"/>
</dbReference>
<reference evidence="8 9" key="1">
    <citation type="submission" date="2017-10" db="EMBL/GenBank/DDBJ databases">
        <title>Comparative genomics in systemic dimorphic fungi from Ajellomycetaceae.</title>
        <authorList>
            <person name="Munoz J.F."/>
            <person name="Mcewen J.G."/>
            <person name="Clay O.K."/>
            <person name="Cuomo C.A."/>
        </authorList>
    </citation>
    <scope>NUCLEOTIDE SEQUENCE [LARGE SCALE GENOMIC DNA]</scope>
    <source>
        <strain evidence="8 9">UAMH4076</strain>
    </source>
</reference>
<dbReference type="InterPro" id="IPR012677">
    <property type="entry name" value="Nucleotide-bd_a/b_plait_sf"/>
</dbReference>
<evidence type="ECO:0000256" key="2">
    <source>
        <dbReference type="ARBA" id="ARBA00043866"/>
    </source>
</evidence>
<dbReference type="GO" id="GO:0003723">
    <property type="term" value="F:RNA binding"/>
    <property type="evidence" value="ECO:0007669"/>
    <property type="project" value="UniProtKB-UniRule"/>
</dbReference>
<feature type="domain" description="RRM" evidence="6">
    <location>
        <begin position="481"/>
        <end position="553"/>
    </location>
</feature>
<name>A0A2B7Z7B9_9EURO</name>
<dbReference type="InterPro" id="IPR045137">
    <property type="entry name" value="RBM26/27"/>
</dbReference>
<feature type="compositionally biased region" description="Basic and acidic residues" evidence="5">
    <location>
        <begin position="441"/>
        <end position="456"/>
    </location>
</feature>
<dbReference type="PROSITE" id="PS50102">
    <property type="entry name" value="RRM"/>
    <property type="match status" value="1"/>
</dbReference>
<dbReference type="GO" id="GO:0008270">
    <property type="term" value="F:zinc ion binding"/>
    <property type="evidence" value="ECO:0007669"/>
    <property type="project" value="UniProtKB-KW"/>
</dbReference>
<feature type="region of interest" description="Disordered" evidence="5">
    <location>
        <begin position="398"/>
        <end position="480"/>
    </location>
</feature>
<dbReference type="PROSITE" id="PS50103">
    <property type="entry name" value="ZF_C3H1"/>
    <property type="match status" value="1"/>
</dbReference>
<feature type="compositionally biased region" description="Polar residues" evidence="5">
    <location>
        <begin position="867"/>
        <end position="877"/>
    </location>
</feature>
<proteinExistence type="predicted"/>
<keyword evidence="4" id="KW-0479">Metal-binding</keyword>
<evidence type="ECO:0008006" key="10">
    <source>
        <dbReference type="Google" id="ProtNLM"/>
    </source>
</evidence>
<feature type="domain" description="C3H1-type" evidence="7">
    <location>
        <begin position="373"/>
        <end position="401"/>
    </location>
</feature>
<feature type="compositionally biased region" description="Pro residues" evidence="5">
    <location>
        <begin position="340"/>
        <end position="349"/>
    </location>
</feature>
<dbReference type="InterPro" id="IPR035979">
    <property type="entry name" value="RBD_domain_sf"/>
</dbReference>
<gene>
    <name evidence="8" type="ORF">GX50_08536</name>
</gene>
<dbReference type="CDD" id="cd12257">
    <property type="entry name" value="RRM1_RBM26_like"/>
    <property type="match status" value="1"/>
</dbReference>
<organism evidence="8 9">
    <name type="scientific">[Emmonsia] crescens</name>
    <dbReference type="NCBI Taxonomy" id="73230"/>
    <lineage>
        <taxon>Eukaryota</taxon>
        <taxon>Fungi</taxon>
        <taxon>Dikarya</taxon>
        <taxon>Ascomycota</taxon>
        <taxon>Pezizomycotina</taxon>
        <taxon>Eurotiomycetes</taxon>
        <taxon>Eurotiomycetidae</taxon>
        <taxon>Onygenales</taxon>
        <taxon>Ajellomycetaceae</taxon>
        <taxon>Emergomyces</taxon>
    </lineage>
</organism>
<feature type="compositionally biased region" description="Pro residues" evidence="5">
    <location>
        <begin position="303"/>
        <end position="321"/>
    </location>
</feature>
<feature type="compositionally biased region" description="Basic and acidic residues" evidence="5">
    <location>
        <begin position="225"/>
        <end position="236"/>
    </location>
</feature>
<comment type="caution">
    <text evidence="8">The sequence shown here is derived from an EMBL/GenBank/DDBJ whole genome shotgun (WGS) entry which is preliminary data.</text>
</comment>
<keyword evidence="9" id="KW-1185">Reference proteome</keyword>
<feature type="compositionally biased region" description="Low complexity" evidence="5">
    <location>
        <begin position="250"/>
        <end position="296"/>
    </location>
</feature>
<feature type="compositionally biased region" description="Polar residues" evidence="5">
    <location>
        <begin position="350"/>
        <end position="359"/>
    </location>
</feature>
<keyword evidence="4" id="KW-0863">Zinc-finger</keyword>
<feature type="compositionally biased region" description="Low complexity" evidence="5">
    <location>
        <begin position="572"/>
        <end position="581"/>
    </location>
</feature>
<dbReference type="PANTHER" id="PTHR14398:SF0">
    <property type="entry name" value="ZINC FINGER PROTEIN SWM"/>
    <property type="match status" value="1"/>
</dbReference>
<sequence>MQFTEEQASEVKGWVAKRLEDMDERPVPPAARGFVVCLVDATPLIFLEARETNFMPWHFLDRSDADSDVLAEYVLALICSDAPDEDIRKASVENLEDFLKENTANFVDEIFAKYNPKKPQPVQAKAPAALQQQQQQQPPQSAAMHLAPSPQQSQSQPHPSHSIPFAQPQPIPSETIISMAPFGHGQTFVGPNQPNRGGFEGAGDGTSNFSRKRAFNEGPQAGEEYDSHYNRADRPFKSMRGRRGGRGGDNRMIANNNNSSSNIGNARIGPVHTGLSHLSQQQQHQQHQLQQHQQQQVTGGFQPMPPVVPPAPPAGFPPFNPNDPIATMMTLQAMGFPQIPGMPPLPQIPTPTGASGPNQPSAAVAGSPPPPPASIPRRCRDYDTRGFCVLGSTCPYQHGTDHLVAPTRDDEYDPTKSNIVMDRPRSSGATNGQSSVGPLRGSDRGGRGRGRGRGDRGGFTGPRRNRADFSQLGPNEDRSITTIVVEQIPEDKFDENSVRDFFSEFGNIVEVTMQPYKHLALVKYDTFVAARRAWRSSKVIFDNRFVKVYWYKPGSSKAETNGAGGYHHHHPPSSQSPSSGHNKPDEKPFDQEEFEKQQAEAQRLHEEKMKKRKETEEARLALEKQKEDLLKRQQEEKAKLLQRLGSHQHEGTTTATDGTNGTSPATADSETVKASSPNAEENVSEQTKVLRAQLAALEAEAKSLGLDPALSDSQYAPRGRGRGWGGYRGGRGAYAPRGRGGYDPSFRGGGEVGVVGGGYRGRGAAPSRGRGGVLRLDNRPRRVAVSGVEFNPERDEALRQFLLGIGEYESIEPNPDQPDSQIISFKDRYVAEKLMYGPTEIPSVGKVEFSWVANAPSAPGTRDGSVSAPSLLQQQGQVAKKEDEDAHMGNNGTNETDPMLRKDVGAHHEVDYDVAEMDDTWAVE</sequence>
<feature type="region of interest" description="Disordered" evidence="5">
    <location>
        <begin position="119"/>
        <end position="169"/>
    </location>
</feature>
<feature type="compositionally biased region" description="Low complexity" evidence="5">
    <location>
        <begin position="120"/>
        <end position="162"/>
    </location>
</feature>
<evidence type="ECO:0000259" key="6">
    <source>
        <dbReference type="PROSITE" id="PS50102"/>
    </source>
</evidence>
<evidence type="ECO:0000256" key="3">
    <source>
        <dbReference type="PROSITE-ProRule" id="PRU00176"/>
    </source>
</evidence>
<evidence type="ECO:0000256" key="5">
    <source>
        <dbReference type="SAM" id="MobiDB-lite"/>
    </source>
</evidence>
<accession>A0A2B7Z7B9</accession>
<feature type="compositionally biased region" description="Polar residues" evidence="5">
    <location>
        <begin position="663"/>
        <end position="687"/>
    </location>
</feature>
<evidence type="ECO:0000313" key="9">
    <source>
        <dbReference type="Proteomes" id="UP000226031"/>
    </source>
</evidence>
<feature type="compositionally biased region" description="Polar residues" evidence="5">
    <location>
        <begin position="427"/>
        <end position="436"/>
    </location>
</feature>
<feature type="region of interest" description="Disordered" evidence="5">
    <location>
        <begin position="854"/>
        <end position="907"/>
    </location>
</feature>